<dbReference type="RefSeq" id="WP_003792798.1">
    <property type="nucleotide sequence ID" value="NZ_CP040006.1"/>
</dbReference>
<dbReference type="Proteomes" id="UP000054686">
    <property type="component" value="Unassembled WGS sequence"/>
</dbReference>
<reference evidence="1 4" key="1">
    <citation type="submission" date="2015-10" db="EMBL/GenBank/DDBJ databases">
        <title>Draft Genome of Actinomyces odontolyticus subsp. actinosynbacter strain XH001.</title>
        <authorList>
            <person name="Mclean J.S."/>
            <person name="He X."/>
        </authorList>
    </citation>
    <scope>NUCLEOTIDE SEQUENCE [LARGE SCALE GENOMIC DNA]</scope>
    <source>
        <strain evidence="1 4">XH001</strain>
    </source>
</reference>
<evidence type="ECO:0000313" key="3">
    <source>
        <dbReference type="EMBL" id="QGS11123.1"/>
    </source>
</evidence>
<reference evidence="3 6" key="3">
    <citation type="submission" date="2019-11" db="EMBL/GenBank/DDBJ databases">
        <title>FDA dAtabase for Regulatory Grade micrObial Sequences (FDA-ARGOS): Supporting development and validation of Infectious Disease Dx tests.</title>
        <authorList>
            <person name="Stonesifer R."/>
            <person name="Tallon L."/>
            <person name="Sadzewicz L."/>
            <person name="Vavikolanu K."/>
            <person name="Mehta A."/>
            <person name="Aluvathingal J."/>
            <person name="Nadendla S."/>
            <person name="Myers T."/>
            <person name="Yan Y."/>
            <person name="Sichtig H."/>
        </authorList>
    </citation>
    <scope>NUCLEOTIDE SEQUENCE [LARGE SCALE GENOMIC DNA]</scope>
    <source>
        <strain evidence="3 6">FDAARGOS_732</strain>
    </source>
</reference>
<dbReference type="Proteomes" id="UP000424490">
    <property type="component" value="Chromosome"/>
</dbReference>
<evidence type="ECO:0000313" key="4">
    <source>
        <dbReference type="Proteomes" id="UP000054686"/>
    </source>
</evidence>
<dbReference type="InterPro" id="IPR021491">
    <property type="entry name" value="DUF3145"/>
</dbReference>
<dbReference type="AlphaFoldDB" id="A0A0V8RTD1"/>
<dbReference type="OrthoDB" id="3210860at2"/>
<accession>A0A0V8RTD1</accession>
<organism evidence="1 4">
    <name type="scientific">Schaalia odontolytica</name>
    <dbReference type="NCBI Taxonomy" id="1660"/>
    <lineage>
        <taxon>Bacteria</taxon>
        <taxon>Bacillati</taxon>
        <taxon>Actinomycetota</taxon>
        <taxon>Actinomycetes</taxon>
        <taxon>Actinomycetales</taxon>
        <taxon>Actinomycetaceae</taxon>
        <taxon>Schaalia</taxon>
    </lineage>
</organism>
<sequence length="167" mass="18323">MRGSYTRGVLFVHSTPPALCPHIEWALGTALGQEVHLQWSDQEAAPGMVRCEFSWVGPIGSGARLASALRGWEHLRYEVTEEATASSDGGRWCHTPSLGIFHSQMDTIGNVVVPEDRIRAALESATTYEELREGLDLALGQAWDDELESFRHAGAGAPVRWLNNRVG</sequence>
<dbReference type="Proteomes" id="UP000234198">
    <property type="component" value="Unassembled WGS sequence"/>
</dbReference>
<evidence type="ECO:0000313" key="1">
    <source>
        <dbReference type="EMBL" id="KSW11240.1"/>
    </source>
</evidence>
<dbReference type="EMBL" id="CP046315">
    <property type="protein sequence ID" value="QGS11123.1"/>
    <property type="molecule type" value="Genomic_DNA"/>
</dbReference>
<evidence type="ECO:0000313" key="6">
    <source>
        <dbReference type="Proteomes" id="UP000424490"/>
    </source>
</evidence>
<name>A0A0V8RTD1_9ACTO</name>
<dbReference type="EMBL" id="LLVT01000002">
    <property type="protein sequence ID" value="KSW11240.1"/>
    <property type="molecule type" value="Genomic_DNA"/>
</dbReference>
<dbReference type="Pfam" id="PF11343">
    <property type="entry name" value="DUF3145"/>
    <property type="match status" value="1"/>
</dbReference>
<protein>
    <submittedName>
        <fullName evidence="2">DUF3145 domain-containing protein</fullName>
    </submittedName>
    <submittedName>
        <fullName evidence="3">DUF3145 family protein</fullName>
    </submittedName>
</protein>
<evidence type="ECO:0000313" key="5">
    <source>
        <dbReference type="Proteomes" id="UP000234198"/>
    </source>
</evidence>
<reference evidence="2 5" key="2">
    <citation type="submission" date="2017-12" db="EMBL/GenBank/DDBJ databases">
        <title>Phylogenetic diversity of female urinary microbiome.</title>
        <authorList>
            <person name="Thomas-White K."/>
            <person name="Wolfe A.J."/>
        </authorList>
    </citation>
    <scope>NUCLEOTIDE SEQUENCE [LARGE SCALE GENOMIC DNA]</scope>
    <source>
        <strain evidence="2 5">UMB0018</strain>
    </source>
</reference>
<proteinExistence type="predicted"/>
<evidence type="ECO:0000313" key="2">
    <source>
        <dbReference type="EMBL" id="PKY64608.1"/>
    </source>
</evidence>
<dbReference type="EMBL" id="PKKM01000005">
    <property type="protein sequence ID" value="PKY64608.1"/>
    <property type="molecule type" value="Genomic_DNA"/>
</dbReference>
<gene>
    <name evidence="1" type="ORF">APY09_07230</name>
    <name evidence="2" type="ORF">CYJ22_04200</name>
    <name evidence="3" type="ORF">FOC40_06705</name>
</gene>